<dbReference type="InterPro" id="IPR001623">
    <property type="entry name" value="DnaJ_domain"/>
</dbReference>
<accession>A0ABW3C6S0</accession>
<dbReference type="PROSITE" id="PS50076">
    <property type="entry name" value="DNAJ_2"/>
    <property type="match status" value="1"/>
</dbReference>
<evidence type="ECO:0000313" key="3">
    <source>
        <dbReference type="EMBL" id="MFD0849579.1"/>
    </source>
</evidence>
<feature type="domain" description="J" evidence="2">
    <location>
        <begin position="77"/>
        <end position="134"/>
    </location>
</feature>
<protein>
    <submittedName>
        <fullName evidence="3">J domain-containing protein</fullName>
    </submittedName>
</protein>
<evidence type="ECO:0000313" key="4">
    <source>
        <dbReference type="Proteomes" id="UP001597124"/>
    </source>
</evidence>
<dbReference type="SUPFAM" id="SSF46565">
    <property type="entry name" value="Chaperone J-domain"/>
    <property type="match status" value="1"/>
</dbReference>
<keyword evidence="4" id="KW-1185">Reference proteome</keyword>
<feature type="transmembrane region" description="Helical" evidence="1">
    <location>
        <begin position="44"/>
        <end position="62"/>
    </location>
</feature>
<dbReference type="SMART" id="SM00271">
    <property type="entry name" value="DnaJ"/>
    <property type="match status" value="1"/>
</dbReference>
<sequence>MIVVLALAAGALGALWYTGALTPVRLRWIGIAAGAALALRLLLIGQWLGALIVGGVTVWLALGQRVPRSGQDITPEEAGRLLGISADAGAVEINAAWRRMIAEVHPDKGGSAEASARINAARDTLLKHLRAKER</sequence>
<dbReference type="CDD" id="cd06257">
    <property type="entry name" value="DnaJ"/>
    <property type="match status" value="1"/>
</dbReference>
<evidence type="ECO:0000256" key="1">
    <source>
        <dbReference type="SAM" id="Phobius"/>
    </source>
</evidence>
<keyword evidence="1" id="KW-1133">Transmembrane helix</keyword>
<dbReference type="Proteomes" id="UP001597124">
    <property type="component" value="Unassembled WGS sequence"/>
</dbReference>
<keyword evidence="1" id="KW-0812">Transmembrane</keyword>
<dbReference type="Gene3D" id="1.10.287.110">
    <property type="entry name" value="DnaJ domain"/>
    <property type="match status" value="1"/>
</dbReference>
<keyword evidence="1" id="KW-0472">Membrane</keyword>
<proteinExistence type="predicted"/>
<reference evidence="4" key="1">
    <citation type="journal article" date="2019" name="Int. J. Syst. Evol. Microbiol.">
        <title>The Global Catalogue of Microorganisms (GCM) 10K type strain sequencing project: providing services to taxonomists for standard genome sequencing and annotation.</title>
        <authorList>
            <consortium name="The Broad Institute Genomics Platform"/>
            <consortium name="The Broad Institute Genome Sequencing Center for Infectious Disease"/>
            <person name="Wu L."/>
            <person name="Ma J."/>
        </authorList>
    </citation>
    <scope>NUCLEOTIDE SEQUENCE [LARGE SCALE GENOMIC DNA]</scope>
    <source>
        <strain evidence="4">CCUG 52537</strain>
    </source>
</reference>
<evidence type="ECO:0000259" key="2">
    <source>
        <dbReference type="PROSITE" id="PS50076"/>
    </source>
</evidence>
<dbReference type="RefSeq" id="WP_381492360.1">
    <property type="nucleotide sequence ID" value="NZ_JBHTIK010000011.1"/>
</dbReference>
<dbReference type="InterPro" id="IPR036869">
    <property type="entry name" value="J_dom_sf"/>
</dbReference>
<comment type="caution">
    <text evidence="3">The sequence shown here is derived from an EMBL/GenBank/DDBJ whole genome shotgun (WGS) entry which is preliminary data.</text>
</comment>
<dbReference type="EMBL" id="JBHTIK010000011">
    <property type="protein sequence ID" value="MFD0849579.1"/>
    <property type="molecule type" value="Genomic_DNA"/>
</dbReference>
<name>A0ABW3C6S0_SPHXN</name>
<gene>
    <name evidence="3" type="ORF">ACFQ00_14680</name>
</gene>
<organism evidence="3 4">
    <name type="scientific">Sphingosinicella xenopeptidilytica</name>
    <dbReference type="NCBI Taxonomy" id="364098"/>
    <lineage>
        <taxon>Bacteria</taxon>
        <taxon>Pseudomonadati</taxon>
        <taxon>Pseudomonadota</taxon>
        <taxon>Alphaproteobacteria</taxon>
        <taxon>Sphingomonadales</taxon>
        <taxon>Sphingosinicellaceae</taxon>
        <taxon>Sphingosinicella</taxon>
    </lineage>
</organism>